<accession>A0A447ING0</accession>
<proteinExistence type="inferred from homology"/>
<feature type="active site" description="Proton donor/acceptor" evidence="4">
    <location>
        <position position="135"/>
    </location>
</feature>
<dbReference type="Gene3D" id="3.20.20.70">
    <property type="entry name" value="Aldolase class I"/>
    <property type="match status" value="1"/>
</dbReference>
<dbReference type="CDD" id="cd00408">
    <property type="entry name" value="DHDPS-like"/>
    <property type="match status" value="1"/>
</dbReference>
<protein>
    <submittedName>
        <fullName evidence="6">4-hydroxy-tetrahydrodipicolinate synthase</fullName>
        <ecNumber evidence="6">4.3.3.7</ecNumber>
    </submittedName>
</protein>
<name>A0A447ING0_9RHOB</name>
<dbReference type="EMBL" id="UZWE01000031">
    <property type="protein sequence ID" value="VDS09031.1"/>
    <property type="molecule type" value="Genomic_DNA"/>
</dbReference>
<reference evidence="6 7" key="1">
    <citation type="submission" date="2018-12" db="EMBL/GenBank/DDBJ databases">
        <authorList>
            <person name="Criscuolo A."/>
        </authorList>
    </citation>
    <scope>NUCLEOTIDE SEQUENCE [LARGE SCALE GENOMIC DNA]</scope>
    <source>
        <strain evidence="6">ACIP1116241</strain>
    </source>
</reference>
<dbReference type="GO" id="GO:0008840">
    <property type="term" value="F:4-hydroxy-tetrahydrodipicolinate synthase activity"/>
    <property type="evidence" value="ECO:0007669"/>
    <property type="project" value="UniProtKB-EC"/>
</dbReference>
<dbReference type="SUPFAM" id="SSF51569">
    <property type="entry name" value="Aldolase"/>
    <property type="match status" value="1"/>
</dbReference>
<comment type="similarity">
    <text evidence="1 3">Belongs to the DapA family.</text>
</comment>
<dbReference type="EC" id="4.3.3.7" evidence="6"/>
<dbReference type="PANTHER" id="PTHR12128:SF66">
    <property type="entry name" value="4-HYDROXY-2-OXOGLUTARATE ALDOLASE, MITOCHONDRIAL"/>
    <property type="match status" value="1"/>
</dbReference>
<dbReference type="OrthoDB" id="9778880at2"/>
<dbReference type="InterPro" id="IPR013785">
    <property type="entry name" value="Aldolase_TIM"/>
</dbReference>
<dbReference type="PANTHER" id="PTHR12128">
    <property type="entry name" value="DIHYDRODIPICOLINATE SYNTHASE"/>
    <property type="match status" value="1"/>
</dbReference>
<evidence type="ECO:0000313" key="7">
    <source>
        <dbReference type="Proteomes" id="UP000270743"/>
    </source>
</evidence>
<dbReference type="Pfam" id="PF00701">
    <property type="entry name" value="DHDPS"/>
    <property type="match status" value="1"/>
</dbReference>
<keyword evidence="7" id="KW-1185">Reference proteome</keyword>
<feature type="active site" description="Schiff-base intermediate with substrate" evidence="4">
    <location>
        <position position="163"/>
    </location>
</feature>
<dbReference type="RefSeq" id="WP_126154695.1">
    <property type="nucleotide sequence ID" value="NZ_UZWE01000031.1"/>
</dbReference>
<dbReference type="PRINTS" id="PR00146">
    <property type="entry name" value="DHPICSNTHASE"/>
</dbReference>
<keyword evidence="2 3" id="KW-0456">Lyase</keyword>
<dbReference type="PIRSF" id="PIRSF001365">
    <property type="entry name" value="DHDPS"/>
    <property type="match status" value="1"/>
</dbReference>
<evidence type="ECO:0000256" key="1">
    <source>
        <dbReference type="ARBA" id="ARBA00007592"/>
    </source>
</evidence>
<evidence type="ECO:0000256" key="2">
    <source>
        <dbReference type="ARBA" id="ARBA00023239"/>
    </source>
</evidence>
<evidence type="ECO:0000256" key="5">
    <source>
        <dbReference type="PIRSR" id="PIRSR001365-2"/>
    </source>
</evidence>
<feature type="binding site" evidence="5">
    <location>
        <position position="47"/>
    </location>
    <ligand>
        <name>pyruvate</name>
        <dbReference type="ChEBI" id="CHEBI:15361"/>
    </ligand>
</feature>
<evidence type="ECO:0000256" key="3">
    <source>
        <dbReference type="PIRNR" id="PIRNR001365"/>
    </source>
</evidence>
<gene>
    <name evidence="6" type="primary">dapA_4</name>
    <name evidence="6" type="ORF">PARHAE_02220</name>
</gene>
<dbReference type="Proteomes" id="UP000270743">
    <property type="component" value="Unassembled WGS sequence"/>
</dbReference>
<dbReference type="AlphaFoldDB" id="A0A447ING0"/>
<evidence type="ECO:0000313" key="6">
    <source>
        <dbReference type="EMBL" id="VDS09031.1"/>
    </source>
</evidence>
<sequence>MSPFQGLSAFPITPADPEGRVLADDLRAILRRCAEAGVDSICVLGSTGGYAYLDPDQRRATAEAAMAEIGGQVPVIVGVGALRTSMAQSLARHAQDSGADGLLVAPISYTPLTEDEVFAHYAAIAEASDLPICVYDNPTTTHFSFSVNLLRRLAAIPTIRAVKMPLPAGGAFAAKIADLRAALPNGFSLGYSGDWGCGASMLAGADAFYSVAAGIWPARMLRLVRAAQAGDAAEAARIDAALDPLWTQFRQAGSIRVVHRAANLLGLSRAQPPRPILPFGDDPALRRAMDALERI</sequence>
<organism evidence="6 7">
    <name type="scientific">Paracoccus haematequi</name>
    <dbReference type="NCBI Taxonomy" id="2491866"/>
    <lineage>
        <taxon>Bacteria</taxon>
        <taxon>Pseudomonadati</taxon>
        <taxon>Pseudomonadota</taxon>
        <taxon>Alphaproteobacteria</taxon>
        <taxon>Rhodobacterales</taxon>
        <taxon>Paracoccaceae</taxon>
        <taxon>Paracoccus</taxon>
    </lineage>
</organism>
<dbReference type="SMART" id="SM01130">
    <property type="entry name" value="DHDPS"/>
    <property type="match status" value="1"/>
</dbReference>
<dbReference type="InterPro" id="IPR002220">
    <property type="entry name" value="DapA-like"/>
</dbReference>
<evidence type="ECO:0000256" key="4">
    <source>
        <dbReference type="PIRSR" id="PIRSR001365-1"/>
    </source>
</evidence>